<organism evidence="1">
    <name type="scientific">Siphoviridae sp. ctXPh6</name>
    <dbReference type="NCBI Taxonomy" id="2827578"/>
    <lineage>
        <taxon>Viruses</taxon>
        <taxon>Duplodnaviria</taxon>
        <taxon>Heunggongvirae</taxon>
        <taxon>Uroviricota</taxon>
        <taxon>Caudoviricetes</taxon>
    </lineage>
</organism>
<dbReference type="EMBL" id="BK015862">
    <property type="protein sequence ID" value="DAD70271.1"/>
    <property type="molecule type" value="Genomic_DNA"/>
</dbReference>
<proteinExistence type="predicted"/>
<protein>
    <submittedName>
        <fullName evidence="1">Uncharacterized protein</fullName>
    </submittedName>
</protein>
<sequence>MKLAGGKTVEVYRNRKCRVCKAKVFQTVCCRKEKANICQEHCRDCEHYLDFMQRCIYREKTEEQEEENNEKEEK</sequence>
<accession>A0A8S5LK98</accession>
<evidence type="ECO:0000313" key="1">
    <source>
        <dbReference type="EMBL" id="DAD70271.1"/>
    </source>
</evidence>
<reference evidence="1" key="1">
    <citation type="journal article" date="2021" name="Proc. Natl. Acad. Sci. U.S.A.">
        <title>A Catalog of Tens of Thousands of Viruses from Human Metagenomes Reveals Hidden Associations with Chronic Diseases.</title>
        <authorList>
            <person name="Tisza M.J."/>
            <person name="Buck C.B."/>
        </authorList>
    </citation>
    <scope>NUCLEOTIDE SEQUENCE</scope>
    <source>
        <strain evidence="1">CtXPh6</strain>
    </source>
</reference>
<name>A0A8S5LK98_9CAUD</name>